<protein>
    <recommendedName>
        <fullName evidence="2">histidine kinase</fullName>
        <ecNumber evidence="2">2.7.13.3</ecNumber>
    </recommendedName>
</protein>
<dbReference type="GO" id="GO:0003723">
    <property type="term" value="F:RNA binding"/>
    <property type="evidence" value="ECO:0007669"/>
    <property type="project" value="InterPro"/>
</dbReference>
<sequence>MPACGPEGHETEPALSTHSIAQVRVASEVGFGNAVVVSDDEAVPGPGDEDASAAPGDVDPVGRFRFWFDDQRWEWSAEIWHLFGYEPGEKVPTTELMLSHNHPDDRAAVADALAAAVRDHGAFGSRHRVIDTAGVHHQVLVVADGMFDATGAVVGTEGYFIDLTASLRRNRREILEETLPELVSARADIEQAKGVLILAYGLTPDQAFATLRWRSQETNVKLRVLAARLVAAATALRGGPTALRIQMDHIVLSLHEYLDPPTQDRSHGQ</sequence>
<evidence type="ECO:0000259" key="7">
    <source>
        <dbReference type="PROSITE" id="PS50921"/>
    </source>
</evidence>
<dbReference type="PROSITE" id="PS50112">
    <property type="entry name" value="PAS"/>
    <property type="match status" value="1"/>
</dbReference>
<organism evidence="8 9">
    <name type="scientific">Nocardia brasiliensis (strain ATCC 700358 / HUJEG-1)</name>
    <dbReference type="NCBI Taxonomy" id="1133849"/>
    <lineage>
        <taxon>Bacteria</taxon>
        <taxon>Bacillati</taxon>
        <taxon>Actinomycetota</taxon>
        <taxon>Actinomycetes</taxon>
        <taxon>Mycobacteriales</taxon>
        <taxon>Nocardiaceae</taxon>
        <taxon>Nocardia</taxon>
    </lineage>
</organism>
<dbReference type="InterPro" id="IPR035965">
    <property type="entry name" value="PAS-like_dom_sf"/>
</dbReference>
<keyword evidence="4" id="KW-0808">Transferase</keyword>
<accession>K0EZQ6</accession>
<keyword evidence="5" id="KW-0418">Kinase</keyword>
<evidence type="ECO:0000256" key="3">
    <source>
        <dbReference type="ARBA" id="ARBA00022553"/>
    </source>
</evidence>
<dbReference type="SMART" id="SM01012">
    <property type="entry name" value="ANTAR"/>
    <property type="match status" value="1"/>
</dbReference>
<keyword evidence="3" id="KW-0597">Phosphoprotein</keyword>
<dbReference type="InterPro" id="IPR052162">
    <property type="entry name" value="Sensor_kinase/Photoreceptor"/>
</dbReference>
<dbReference type="Pfam" id="PF03861">
    <property type="entry name" value="ANTAR"/>
    <property type="match status" value="1"/>
</dbReference>
<comment type="catalytic activity">
    <reaction evidence="1">
        <text>ATP + protein L-histidine = ADP + protein N-phospho-L-histidine.</text>
        <dbReference type="EC" id="2.7.13.3"/>
    </reaction>
</comment>
<dbReference type="GO" id="GO:0004673">
    <property type="term" value="F:protein histidine kinase activity"/>
    <property type="evidence" value="ECO:0007669"/>
    <property type="project" value="UniProtKB-EC"/>
</dbReference>
<dbReference type="Gene3D" id="1.10.10.10">
    <property type="entry name" value="Winged helix-like DNA-binding domain superfamily/Winged helix DNA-binding domain"/>
    <property type="match status" value="1"/>
</dbReference>
<dbReference type="InterPro" id="IPR000014">
    <property type="entry name" value="PAS"/>
</dbReference>
<dbReference type="PROSITE" id="PS50921">
    <property type="entry name" value="ANTAR"/>
    <property type="match status" value="1"/>
</dbReference>
<dbReference type="PANTHER" id="PTHR43304:SF1">
    <property type="entry name" value="PAC DOMAIN-CONTAINING PROTEIN"/>
    <property type="match status" value="1"/>
</dbReference>
<dbReference type="InterPro" id="IPR005561">
    <property type="entry name" value="ANTAR"/>
</dbReference>
<dbReference type="KEGG" id="nbr:O3I_025105"/>
<evidence type="ECO:0000256" key="1">
    <source>
        <dbReference type="ARBA" id="ARBA00000085"/>
    </source>
</evidence>
<dbReference type="InterPro" id="IPR013655">
    <property type="entry name" value="PAS_fold_3"/>
</dbReference>
<feature type="domain" description="PAS" evidence="6">
    <location>
        <begin position="75"/>
        <end position="120"/>
    </location>
</feature>
<dbReference type="Gene3D" id="3.30.450.20">
    <property type="entry name" value="PAS domain"/>
    <property type="match status" value="1"/>
</dbReference>
<dbReference type="eggNOG" id="COG3707">
    <property type="taxonomic scope" value="Bacteria"/>
</dbReference>
<dbReference type="InterPro" id="IPR036388">
    <property type="entry name" value="WH-like_DNA-bd_sf"/>
</dbReference>
<evidence type="ECO:0000256" key="2">
    <source>
        <dbReference type="ARBA" id="ARBA00012438"/>
    </source>
</evidence>
<dbReference type="Proteomes" id="UP000006304">
    <property type="component" value="Chromosome"/>
</dbReference>
<evidence type="ECO:0000313" key="8">
    <source>
        <dbReference type="EMBL" id="AFU02972.1"/>
    </source>
</evidence>
<dbReference type="Pfam" id="PF08447">
    <property type="entry name" value="PAS_3"/>
    <property type="match status" value="1"/>
</dbReference>
<evidence type="ECO:0000313" key="9">
    <source>
        <dbReference type="Proteomes" id="UP000006304"/>
    </source>
</evidence>
<dbReference type="HOGENOM" id="CLU_079046_2_0_11"/>
<dbReference type="EMBL" id="CP003876">
    <property type="protein sequence ID" value="AFU02972.1"/>
    <property type="molecule type" value="Genomic_DNA"/>
</dbReference>
<evidence type="ECO:0000256" key="5">
    <source>
        <dbReference type="ARBA" id="ARBA00022777"/>
    </source>
</evidence>
<proteinExistence type="predicted"/>
<dbReference type="EC" id="2.7.13.3" evidence="2"/>
<evidence type="ECO:0000259" key="6">
    <source>
        <dbReference type="PROSITE" id="PS50112"/>
    </source>
</evidence>
<evidence type="ECO:0000256" key="4">
    <source>
        <dbReference type="ARBA" id="ARBA00022679"/>
    </source>
</evidence>
<dbReference type="PANTHER" id="PTHR43304">
    <property type="entry name" value="PHYTOCHROME-LIKE PROTEIN CPH1"/>
    <property type="match status" value="1"/>
</dbReference>
<reference evidence="8 9" key="1">
    <citation type="journal article" date="2012" name="J. Bacteriol.">
        <title>Complete genome sequence of Nocardia brasiliensis HUJEG-1.</title>
        <authorList>
            <person name="Vera-Cabrera L."/>
            <person name="Ortiz-Lopez R."/>
            <person name="Elizondo-Gonzalez R."/>
            <person name="Perez-Maya A.A."/>
            <person name="Ocampo-Candiani J."/>
        </authorList>
    </citation>
    <scope>NUCLEOTIDE SEQUENCE [LARGE SCALE GENOMIC DNA]</scope>
    <source>
        <strain evidence="9">ATCC 700358</strain>
    </source>
</reference>
<keyword evidence="9" id="KW-1185">Reference proteome</keyword>
<name>K0EZQ6_NOCB7</name>
<feature type="domain" description="ANTAR" evidence="7">
    <location>
        <begin position="169"/>
        <end position="230"/>
    </location>
</feature>
<dbReference type="SUPFAM" id="SSF55785">
    <property type="entry name" value="PYP-like sensor domain (PAS domain)"/>
    <property type="match status" value="1"/>
</dbReference>
<gene>
    <name evidence="8" type="ORF">O3I_025105</name>
</gene>
<dbReference type="STRING" id="1133849.O3I_025105"/>
<dbReference type="AlphaFoldDB" id="K0EZQ6"/>